<keyword evidence="1" id="KW-0732">Signal</keyword>
<comment type="caution">
    <text evidence="2">The sequence shown here is derived from an EMBL/GenBank/DDBJ whole genome shotgun (WGS) entry which is preliminary data.</text>
</comment>
<dbReference type="AlphaFoldDB" id="A0A372NWU6"/>
<dbReference type="RefSeq" id="WP_117390146.1">
    <property type="nucleotide sequence ID" value="NZ_QWDC01000001.1"/>
</dbReference>
<proteinExistence type="predicted"/>
<evidence type="ECO:0000256" key="1">
    <source>
        <dbReference type="SAM" id="SignalP"/>
    </source>
</evidence>
<organism evidence="2 3">
    <name type="scientific">Mucilaginibacter conchicola</name>
    <dbReference type="NCBI Taxonomy" id="2303333"/>
    <lineage>
        <taxon>Bacteria</taxon>
        <taxon>Pseudomonadati</taxon>
        <taxon>Bacteroidota</taxon>
        <taxon>Sphingobacteriia</taxon>
        <taxon>Sphingobacteriales</taxon>
        <taxon>Sphingobacteriaceae</taxon>
        <taxon>Mucilaginibacter</taxon>
    </lineage>
</organism>
<dbReference type="SUPFAM" id="SSF48452">
    <property type="entry name" value="TPR-like"/>
    <property type="match status" value="1"/>
</dbReference>
<feature type="chain" id="PRO_5017034896" description="Tetratricopeptide repeat protein" evidence="1">
    <location>
        <begin position="20"/>
        <end position="255"/>
    </location>
</feature>
<keyword evidence="3" id="KW-1185">Reference proteome</keyword>
<sequence>MKKILLLICLFAAATIVHASDDTLDSLKQKLQNTKNDTLKGAICTQIAGEYLKFDTIINRNVRNYYQTEAIHWSLTALQNYSYYEDTLGMRRSFDDLAKVYVAQHKYSQAKWFLLQSTNISRKRKDVRSTIVSLVSLANVKMANKETKLALRDMNEALNLATKYKLTRSEVLVQQNYMYFYNRLDDTEKGDIAAKRVTELNEQIRKADEARALAAAMPKDSIAVKKPDSIKKKKVYTDKKSSKPVAITAKKFASL</sequence>
<evidence type="ECO:0008006" key="4">
    <source>
        <dbReference type="Google" id="ProtNLM"/>
    </source>
</evidence>
<gene>
    <name evidence="2" type="ORF">D0C36_03300</name>
</gene>
<name>A0A372NWU6_9SPHI</name>
<reference evidence="2 3" key="1">
    <citation type="submission" date="2018-08" db="EMBL/GenBank/DDBJ databases">
        <title>Mucilaginibacter sp. MYSH2.</title>
        <authorList>
            <person name="Seo T."/>
        </authorList>
    </citation>
    <scope>NUCLEOTIDE SEQUENCE [LARGE SCALE GENOMIC DNA]</scope>
    <source>
        <strain evidence="2 3">MYSH2</strain>
    </source>
</reference>
<dbReference type="InterPro" id="IPR011990">
    <property type="entry name" value="TPR-like_helical_dom_sf"/>
</dbReference>
<feature type="signal peptide" evidence="1">
    <location>
        <begin position="1"/>
        <end position="19"/>
    </location>
</feature>
<dbReference type="Proteomes" id="UP000264217">
    <property type="component" value="Unassembled WGS sequence"/>
</dbReference>
<evidence type="ECO:0000313" key="2">
    <source>
        <dbReference type="EMBL" id="RFZ94585.1"/>
    </source>
</evidence>
<evidence type="ECO:0000313" key="3">
    <source>
        <dbReference type="Proteomes" id="UP000264217"/>
    </source>
</evidence>
<accession>A0A372NWU6</accession>
<dbReference type="EMBL" id="QWDC01000001">
    <property type="protein sequence ID" value="RFZ94585.1"/>
    <property type="molecule type" value="Genomic_DNA"/>
</dbReference>
<dbReference type="Gene3D" id="1.25.40.10">
    <property type="entry name" value="Tetratricopeptide repeat domain"/>
    <property type="match status" value="1"/>
</dbReference>
<dbReference type="OrthoDB" id="789253at2"/>
<protein>
    <recommendedName>
        <fullName evidence="4">Tetratricopeptide repeat protein</fullName>
    </recommendedName>
</protein>